<gene>
    <name evidence="1" type="ORF">SPHA_59007</name>
</gene>
<protein>
    <submittedName>
        <fullName evidence="1">Uncharacterized protein</fullName>
    </submittedName>
</protein>
<proteinExistence type="predicted"/>
<evidence type="ECO:0000313" key="1">
    <source>
        <dbReference type="EMBL" id="CAE1306831.1"/>
    </source>
</evidence>
<reference evidence="1" key="1">
    <citation type="submission" date="2021-01" db="EMBL/GenBank/DDBJ databases">
        <authorList>
            <person name="Li R."/>
            <person name="Bekaert M."/>
        </authorList>
    </citation>
    <scope>NUCLEOTIDE SEQUENCE</scope>
    <source>
        <strain evidence="1">Farmed</strain>
    </source>
</reference>
<name>A0A812DUR6_ACAPH</name>
<dbReference type="Proteomes" id="UP000597762">
    <property type="component" value="Unassembled WGS sequence"/>
</dbReference>
<dbReference type="AlphaFoldDB" id="A0A812DUR6"/>
<sequence>MLRVRIELTTSAFLMMSSHTVYKYGALTDCATGAFTKQRCLHSLSESYKEYFERKMLRVRIELTTSAFLMMSSHTVYKYGALTDCATGAFTKRCLHSLSESYKEYFWKEKCSGIYKERNKNEDRTHNLRLMIVYKYGATGAFTKRCLHSLSESYKEYFWKEKCSGTARKPIVLPEHSRSAAYILYQNHIRNIFGKKNAPGEDRTHNLRIPYDVVSYCL</sequence>
<organism evidence="1 2">
    <name type="scientific">Acanthosepion pharaonis</name>
    <name type="common">Pharaoh cuttlefish</name>
    <name type="synonym">Sepia pharaonis</name>
    <dbReference type="NCBI Taxonomy" id="158019"/>
    <lineage>
        <taxon>Eukaryota</taxon>
        <taxon>Metazoa</taxon>
        <taxon>Spiralia</taxon>
        <taxon>Lophotrochozoa</taxon>
        <taxon>Mollusca</taxon>
        <taxon>Cephalopoda</taxon>
        <taxon>Coleoidea</taxon>
        <taxon>Decapodiformes</taxon>
        <taxon>Sepiida</taxon>
        <taxon>Sepiina</taxon>
        <taxon>Sepiidae</taxon>
        <taxon>Acanthosepion</taxon>
    </lineage>
</organism>
<comment type="caution">
    <text evidence="1">The sequence shown here is derived from an EMBL/GenBank/DDBJ whole genome shotgun (WGS) entry which is preliminary data.</text>
</comment>
<evidence type="ECO:0000313" key="2">
    <source>
        <dbReference type="Proteomes" id="UP000597762"/>
    </source>
</evidence>
<dbReference type="EMBL" id="CAHIKZ030004081">
    <property type="protein sequence ID" value="CAE1306831.1"/>
    <property type="molecule type" value="Genomic_DNA"/>
</dbReference>
<keyword evidence="2" id="KW-1185">Reference proteome</keyword>
<accession>A0A812DUR6</accession>